<evidence type="ECO:0000313" key="3">
    <source>
        <dbReference type="Proteomes" id="UP000464658"/>
    </source>
</evidence>
<dbReference type="Proteomes" id="UP000464658">
    <property type="component" value="Chromosome"/>
</dbReference>
<name>A0A5S9M3A8_BACIA</name>
<accession>A0A5S9M3A8</accession>
<feature type="chain" id="PRO_5024851383" description="Secreted protein" evidence="1">
    <location>
        <begin position="30"/>
        <end position="67"/>
    </location>
</feature>
<evidence type="ECO:0000256" key="1">
    <source>
        <dbReference type="SAM" id="SignalP"/>
    </source>
</evidence>
<protein>
    <recommendedName>
        <fullName evidence="4">Secreted protein</fullName>
    </recommendedName>
</protein>
<dbReference type="EMBL" id="AP021906">
    <property type="protein sequence ID" value="BBP87232.1"/>
    <property type="molecule type" value="Genomic_DNA"/>
</dbReference>
<evidence type="ECO:0000313" key="2">
    <source>
        <dbReference type="EMBL" id="BBP87232.1"/>
    </source>
</evidence>
<sequence length="67" mass="7774">MKSVKWMIFILMISLAIQPFFFMAGQAMAQSNRVQVKDDWIRSSKGSQTETQALSEDVVTLWTRRPH</sequence>
<keyword evidence="1" id="KW-0732">Signal</keyword>
<reference evidence="2 3" key="1">
    <citation type="submission" date="2019-12" db="EMBL/GenBank/DDBJ databases">
        <title>Full genome sequence of a Bacillus safensis strain isolated from commercially available natto in Indonesia.</title>
        <authorList>
            <person name="Yoshida M."/>
            <person name="Uomi M."/>
            <person name="Waturangi D."/>
            <person name="Ekaputri J.J."/>
            <person name="Setiamarga D.H.E."/>
        </authorList>
    </citation>
    <scope>NUCLEOTIDE SEQUENCE [LARGE SCALE GENOMIC DNA]</scope>
    <source>
        <strain evidence="2 3">IDN1</strain>
    </source>
</reference>
<gene>
    <name evidence="2" type="ORF">BsIDN1_08500</name>
</gene>
<dbReference type="AlphaFoldDB" id="A0A5S9M3A8"/>
<proteinExistence type="predicted"/>
<organism evidence="2 3">
    <name type="scientific">Bacillus safensis</name>
    <dbReference type="NCBI Taxonomy" id="561879"/>
    <lineage>
        <taxon>Bacteria</taxon>
        <taxon>Bacillati</taxon>
        <taxon>Bacillota</taxon>
        <taxon>Bacilli</taxon>
        <taxon>Bacillales</taxon>
        <taxon>Bacillaceae</taxon>
        <taxon>Bacillus</taxon>
    </lineage>
</organism>
<evidence type="ECO:0008006" key="4">
    <source>
        <dbReference type="Google" id="ProtNLM"/>
    </source>
</evidence>
<feature type="signal peptide" evidence="1">
    <location>
        <begin position="1"/>
        <end position="29"/>
    </location>
</feature>